<dbReference type="Proteomes" id="UP001274830">
    <property type="component" value="Unassembled WGS sequence"/>
</dbReference>
<protein>
    <submittedName>
        <fullName evidence="2">Uncharacterized protein</fullName>
    </submittedName>
</protein>
<evidence type="ECO:0000256" key="1">
    <source>
        <dbReference type="SAM" id="MobiDB-lite"/>
    </source>
</evidence>
<keyword evidence="3" id="KW-1185">Reference proteome</keyword>
<feature type="region of interest" description="Disordered" evidence="1">
    <location>
        <begin position="1"/>
        <end position="24"/>
    </location>
</feature>
<reference evidence="2" key="1">
    <citation type="submission" date="2023-07" db="EMBL/GenBank/DDBJ databases">
        <title>Black Yeasts Isolated from many extreme environments.</title>
        <authorList>
            <person name="Coleine C."/>
            <person name="Stajich J.E."/>
            <person name="Selbmann L."/>
        </authorList>
    </citation>
    <scope>NUCLEOTIDE SEQUENCE</scope>
    <source>
        <strain evidence="2">CCFEE 5485</strain>
    </source>
</reference>
<proteinExistence type="predicted"/>
<evidence type="ECO:0000313" key="2">
    <source>
        <dbReference type="EMBL" id="KAK3676939.1"/>
    </source>
</evidence>
<evidence type="ECO:0000313" key="3">
    <source>
        <dbReference type="Proteomes" id="UP001274830"/>
    </source>
</evidence>
<name>A0AAE1C3Y3_9PEZI</name>
<sequence length="116" mass="12543">MSGLPSEGGKSIGRSTAKEIEKGERKGWVRPDIVLATGHEKRGAGAVDPAAPVGGLRMKIDLESIRKRESASRKPNPEGVLERQTLLYLRLQGRPSVPVTATIWTRTGNLFSLQIG</sequence>
<organism evidence="2 3">
    <name type="scientific">Recurvomyces mirabilis</name>
    <dbReference type="NCBI Taxonomy" id="574656"/>
    <lineage>
        <taxon>Eukaryota</taxon>
        <taxon>Fungi</taxon>
        <taxon>Dikarya</taxon>
        <taxon>Ascomycota</taxon>
        <taxon>Pezizomycotina</taxon>
        <taxon>Dothideomycetes</taxon>
        <taxon>Dothideomycetidae</taxon>
        <taxon>Mycosphaerellales</taxon>
        <taxon>Teratosphaeriaceae</taxon>
        <taxon>Recurvomyces</taxon>
    </lineage>
</organism>
<dbReference type="AlphaFoldDB" id="A0AAE1C3Y3"/>
<gene>
    <name evidence="2" type="ORF">LTR78_003144</name>
</gene>
<dbReference type="EMBL" id="JAUTXT010000008">
    <property type="protein sequence ID" value="KAK3676939.1"/>
    <property type="molecule type" value="Genomic_DNA"/>
</dbReference>
<accession>A0AAE1C3Y3</accession>
<comment type="caution">
    <text evidence="2">The sequence shown here is derived from an EMBL/GenBank/DDBJ whole genome shotgun (WGS) entry which is preliminary data.</text>
</comment>